<feature type="compositionally biased region" description="Low complexity" evidence="1">
    <location>
        <begin position="485"/>
        <end position="497"/>
    </location>
</feature>
<organism evidence="2 3">
    <name type="scientific">Purpureocillium lilacinum</name>
    <name type="common">Paecilomyces lilacinus</name>
    <dbReference type="NCBI Taxonomy" id="33203"/>
    <lineage>
        <taxon>Eukaryota</taxon>
        <taxon>Fungi</taxon>
        <taxon>Dikarya</taxon>
        <taxon>Ascomycota</taxon>
        <taxon>Pezizomycotina</taxon>
        <taxon>Sordariomycetes</taxon>
        <taxon>Hypocreomycetidae</taxon>
        <taxon>Hypocreales</taxon>
        <taxon>Ophiocordycipitaceae</taxon>
        <taxon>Purpureocillium</taxon>
    </lineage>
</organism>
<reference evidence="2 3" key="1">
    <citation type="journal article" date="2016" name="Front. Microbiol.">
        <title>Genome and transcriptome sequences reveal the specific parasitism of the nematophagous Purpureocillium lilacinum 36-1.</title>
        <authorList>
            <person name="Xie J."/>
            <person name="Li S."/>
            <person name="Mo C."/>
            <person name="Xiao X."/>
            <person name="Peng D."/>
            <person name="Wang G."/>
            <person name="Xiao Y."/>
        </authorList>
    </citation>
    <scope>NUCLEOTIDE SEQUENCE [LARGE SCALE GENOMIC DNA]</scope>
    <source>
        <strain evidence="2 3">36-1</strain>
    </source>
</reference>
<proteinExistence type="predicted"/>
<feature type="region of interest" description="Disordered" evidence="1">
    <location>
        <begin position="231"/>
        <end position="258"/>
    </location>
</feature>
<feature type="compositionally biased region" description="Low complexity" evidence="1">
    <location>
        <begin position="406"/>
        <end position="418"/>
    </location>
</feature>
<evidence type="ECO:0000313" key="3">
    <source>
        <dbReference type="Proteomes" id="UP000245956"/>
    </source>
</evidence>
<feature type="region of interest" description="Disordered" evidence="1">
    <location>
        <begin position="395"/>
        <end position="497"/>
    </location>
</feature>
<dbReference type="Proteomes" id="UP000245956">
    <property type="component" value="Unassembled WGS sequence"/>
</dbReference>
<evidence type="ECO:0000313" key="2">
    <source>
        <dbReference type="EMBL" id="PWI66037.1"/>
    </source>
</evidence>
<dbReference type="EMBL" id="LCWV01000028">
    <property type="protein sequence ID" value="PWI66037.1"/>
    <property type="molecule type" value="Genomic_DNA"/>
</dbReference>
<dbReference type="AlphaFoldDB" id="A0A2U3DUV1"/>
<name>A0A2U3DUV1_PURLI</name>
<comment type="caution">
    <text evidence="2">The sequence shown here is derived from an EMBL/GenBank/DDBJ whole genome shotgun (WGS) entry which is preliminary data.</text>
</comment>
<sequence>MKESFGVLIYASKAACVDVYTYVVGPSIPHQSRRFSHATHPPLIPHTTALHAPRRSSSSPIVIVIIIAEQTFVPRNGQNPPSLGALALATRVWWMDGWMPGSPPARPTKDCESTTCMQVDGVSMSQAPGSHAEKLEENNWSDTPGVAWLGGRSAAQRARAGRPGWLMRGCGVGRRAPGTWNKGNGRGGEGGRDPWHRGDSNTPARGLLPSGQHAKHVCSPVCITNERASDEYPKRARHRACPGSAPTTSFLNDDAPPMPNHRAEVHGRGVDKWRQLQKNGDPSESQRAYLRRKAHSTHVLRSTHTLTHTHAWTGVAAWQNRNWKGVHGGWLGDATPVNVRHHLAHTAQPRHARPAPLCGPDEVPGPPGAGCSGALRERVCSGRALGLQWSQVARSTTVGPEGGGAPARAAGIAPNGIRVRARRRVRNPPARTPPELKSRQPLAPQNRHWLALPSSRAGWSDRPQPGAATATTRDASRKRGEGRQLALPPSSSSSASALLPSTLDLQSRLASPLSSLASFTQRLRYSNYHRRFLGGCIPVHFSIPIALLRGPVASWYVDAFSEAGKPPSCQRSLSEKRHNCLSLVDVHRDHCLLLLRLQGIARVGAGFGLIQQ</sequence>
<accession>A0A2U3DUV1</accession>
<feature type="region of interest" description="Disordered" evidence="1">
    <location>
        <begin position="174"/>
        <end position="214"/>
    </location>
</feature>
<feature type="compositionally biased region" description="Basic and acidic residues" evidence="1">
    <location>
        <begin position="189"/>
        <end position="199"/>
    </location>
</feature>
<gene>
    <name evidence="2" type="ORF">PCL_05515</name>
</gene>
<evidence type="ECO:0000256" key="1">
    <source>
        <dbReference type="SAM" id="MobiDB-lite"/>
    </source>
</evidence>
<protein>
    <submittedName>
        <fullName evidence="2">Uncharacterized protein</fullName>
    </submittedName>
</protein>